<protein>
    <submittedName>
        <fullName evidence="2">Uncharacterized protein</fullName>
    </submittedName>
</protein>
<evidence type="ECO:0000313" key="3">
    <source>
        <dbReference type="Proteomes" id="UP001321749"/>
    </source>
</evidence>
<comment type="caution">
    <text evidence="2">The sequence shown here is derived from an EMBL/GenBank/DDBJ whole genome shotgun (WGS) entry which is preliminary data.</text>
</comment>
<reference evidence="2" key="2">
    <citation type="submission" date="2023-06" db="EMBL/GenBank/DDBJ databases">
        <authorList>
            <consortium name="Lawrence Berkeley National Laboratory"/>
            <person name="Mondo S.J."/>
            <person name="Hensen N."/>
            <person name="Bonometti L."/>
            <person name="Westerberg I."/>
            <person name="Brannstrom I.O."/>
            <person name="Guillou S."/>
            <person name="Cros-Aarteil S."/>
            <person name="Calhoun S."/>
            <person name="Haridas S."/>
            <person name="Kuo A."/>
            <person name="Pangilinan J."/>
            <person name="Riley R."/>
            <person name="Labutti K."/>
            <person name="Andreopoulos B."/>
            <person name="Lipzen A."/>
            <person name="Chen C."/>
            <person name="Yanf M."/>
            <person name="Daum C."/>
            <person name="Ng V."/>
            <person name="Clum A."/>
            <person name="Steindorff A."/>
            <person name="Ohm R."/>
            <person name="Martin F."/>
            <person name="Silar P."/>
            <person name="Natvig D."/>
            <person name="Lalanne C."/>
            <person name="Gautier V."/>
            <person name="Ament-Velasquez S.L."/>
            <person name="Kruys A."/>
            <person name="Hutchinson M.I."/>
            <person name="Powell A.J."/>
            <person name="Barry K."/>
            <person name="Miller A.N."/>
            <person name="Grigoriev I.V."/>
            <person name="Debuchy R."/>
            <person name="Gladieux P."/>
            <person name="Thoren M.H."/>
            <person name="Johannesson H."/>
        </authorList>
    </citation>
    <scope>NUCLEOTIDE SEQUENCE</scope>
    <source>
        <strain evidence="2">PSN324</strain>
    </source>
</reference>
<feature type="compositionally biased region" description="Basic and acidic residues" evidence="1">
    <location>
        <begin position="265"/>
        <end position="303"/>
    </location>
</feature>
<dbReference type="EMBL" id="MU865036">
    <property type="protein sequence ID" value="KAK4459466.1"/>
    <property type="molecule type" value="Genomic_DNA"/>
</dbReference>
<feature type="compositionally biased region" description="Polar residues" evidence="1">
    <location>
        <begin position="251"/>
        <end position="262"/>
    </location>
</feature>
<accession>A0AAV9HHZ5</accession>
<name>A0AAV9HHZ5_9PEZI</name>
<feature type="region of interest" description="Disordered" evidence="1">
    <location>
        <begin position="36"/>
        <end position="79"/>
    </location>
</feature>
<sequence>MHRILAARLSPPAILRAIPFRNAINRSLCTSLRLASNSDASDGSSPAQQRRAEVPFASVKEPEAIDGTPRSSPDTHENSDYAKLYHAIERTRKDGLALQANLNELKTLVVEVKRTAQTAIDEVKKMQEPSQPVVAEETLTVFSLTDRIQHLRQDLNALYMQLYPGKPLAPNFVNELIFGTLAAELKTTEREKKAVKKRRSKKTRKLVYRARNLEIKRQVLIESKLPRIGPLRKPQLNPFLPRKDDHFRRITPNSDTEESQGMSKGDIEAKVQQDQGTKHTEEKEDSLTGKENRVLREQIEALVREGQQGGR</sequence>
<evidence type="ECO:0000256" key="1">
    <source>
        <dbReference type="SAM" id="MobiDB-lite"/>
    </source>
</evidence>
<dbReference type="AlphaFoldDB" id="A0AAV9HHZ5"/>
<feature type="region of interest" description="Disordered" evidence="1">
    <location>
        <begin position="232"/>
        <end position="311"/>
    </location>
</feature>
<feature type="compositionally biased region" description="Polar residues" evidence="1">
    <location>
        <begin position="36"/>
        <end position="48"/>
    </location>
</feature>
<evidence type="ECO:0000313" key="2">
    <source>
        <dbReference type="EMBL" id="KAK4459466.1"/>
    </source>
</evidence>
<dbReference type="Proteomes" id="UP001321749">
    <property type="component" value="Unassembled WGS sequence"/>
</dbReference>
<reference evidence="2" key="1">
    <citation type="journal article" date="2023" name="Mol. Phylogenet. Evol.">
        <title>Genome-scale phylogeny and comparative genomics of the fungal order Sordariales.</title>
        <authorList>
            <person name="Hensen N."/>
            <person name="Bonometti L."/>
            <person name="Westerberg I."/>
            <person name="Brannstrom I.O."/>
            <person name="Guillou S."/>
            <person name="Cros-Aarteil S."/>
            <person name="Calhoun S."/>
            <person name="Haridas S."/>
            <person name="Kuo A."/>
            <person name="Mondo S."/>
            <person name="Pangilinan J."/>
            <person name="Riley R."/>
            <person name="LaButti K."/>
            <person name="Andreopoulos B."/>
            <person name="Lipzen A."/>
            <person name="Chen C."/>
            <person name="Yan M."/>
            <person name="Daum C."/>
            <person name="Ng V."/>
            <person name="Clum A."/>
            <person name="Steindorff A."/>
            <person name="Ohm R.A."/>
            <person name="Martin F."/>
            <person name="Silar P."/>
            <person name="Natvig D.O."/>
            <person name="Lalanne C."/>
            <person name="Gautier V."/>
            <person name="Ament-Velasquez S.L."/>
            <person name="Kruys A."/>
            <person name="Hutchinson M.I."/>
            <person name="Powell A.J."/>
            <person name="Barry K."/>
            <person name="Miller A.N."/>
            <person name="Grigoriev I.V."/>
            <person name="Debuchy R."/>
            <person name="Gladieux P."/>
            <person name="Hiltunen Thoren M."/>
            <person name="Johannesson H."/>
        </authorList>
    </citation>
    <scope>NUCLEOTIDE SEQUENCE</scope>
    <source>
        <strain evidence="2">PSN324</strain>
    </source>
</reference>
<keyword evidence="3" id="KW-1185">Reference proteome</keyword>
<gene>
    <name evidence="2" type="ORF">QBC42DRAFT_274387</name>
</gene>
<organism evidence="2 3">
    <name type="scientific">Cladorrhinum samala</name>
    <dbReference type="NCBI Taxonomy" id="585594"/>
    <lineage>
        <taxon>Eukaryota</taxon>
        <taxon>Fungi</taxon>
        <taxon>Dikarya</taxon>
        <taxon>Ascomycota</taxon>
        <taxon>Pezizomycotina</taxon>
        <taxon>Sordariomycetes</taxon>
        <taxon>Sordariomycetidae</taxon>
        <taxon>Sordariales</taxon>
        <taxon>Podosporaceae</taxon>
        <taxon>Cladorrhinum</taxon>
    </lineage>
</organism>
<proteinExistence type="predicted"/>